<dbReference type="RefSeq" id="WP_129223655.1">
    <property type="nucleotide sequence ID" value="NZ_QYBB01000002.1"/>
</dbReference>
<dbReference type="CDD" id="cd06316">
    <property type="entry name" value="PBP1_ABC_sugar_binding-like"/>
    <property type="match status" value="1"/>
</dbReference>
<name>A0A4Q2UEF4_9HYPH</name>
<dbReference type="Proteomes" id="UP000290759">
    <property type="component" value="Unassembled WGS sequence"/>
</dbReference>
<comment type="similarity">
    <text evidence="2">Belongs to the bacterial solute-binding protein 2 family.</text>
</comment>
<gene>
    <name evidence="6" type="ORF">D3273_03860</name>
</gene>
<feature type="signal peptide" evidence="4">
    <location>
        <begin position="1"/>
        <end position="26"/>
    </location>
</feature>
<dbReference type="GO" id="GO:0030313">
    <property type="term" value="C:cell envelope"/>
    <property type="evidence" value="ECO:0007669"/>
    <property type="project" value="UniProtKB-SubCell"/>
</dbReference>
<dbReference type="InterPro" id="IPR028082">
    <property type="entry name" value="Peripla_BP_I"/>
</dbReference>
<dbReference type="GO" id="GO:0030246">
    <property type="term" value="F:carbohydrate binding"/>
    <property type="evidence" value="ECO:0007669"/>
    <property type="project" value="UniProtKB-ARBA"/>
</dbReference>
<dbReference type="Pfam" id="PF13407">
    <property type="entry name" value="Peripla_BP_4"/>
    <property type="match status" value="1"/>
</dbReference>
<comment type="caution">
    <text evidence="6">The sequence shown here is derived from an EMBL/GenBank/DDBJ whole genome shotgun (WGS) entry which is preliminary data.</text>
</comment>
<evidence type="ECO:0000313" key="6">
    <source>
        <dbReference type="EMBL" id="RYC33607.1"/>
    </source>
</evidence>
<dbReference type="Gene3D" id="3.40.50.2300">
    <property type="match status" value="2"/>
</dbReference>
<dbReference type="SUPFAM" id="SSF53822">
    <property type="entry name" value="Periplasmic binding protein-like I"/>
    <property type="match status" value="1"/>
</dbReference>
<evidence type="ECO:0000259" key="5">
    <source>
        <dbReference type="Pfam" id="PF13407"/>
    </source>
</evidence>
<protein>
    <submittedName>
        <fullName evidence="6">Sugar ABC transporter substrate-binding protein</fullName>
    </submittedName>
</protein>
<reference evidence="6 7" key="2">
    <citation type="submission" date="2019-02" db="EMBL/GenBank/DDBJ databases">
        <title>'Lichenibacterium ramalinii' gen. nov. sp. nov., 'Lichenibacterium minor' gen. nov. sp. nov.</title>
        <authorList>
            <person name="Pankratov T."/>
        </authorList>
    </citation>
    <scope>NUCLEOTIDE SEQUENCE [LARGE SCALE GENOMIC DNA]</scope>
    <source>
        <strain evidence="6 7">RmlP026</strain>
    </source>
</reference>
<comment type="subcellular location">
    <subcellularLocation>
        <location evidence="1">Cell envelope</location>
    </subcellularLocation>
</comment>
<accession>A0A4Q2UEF4</accession>
<evidence type="ECO:0000256" key="1">
    <source>
        <dbReference type="ARBA" id="ARBA00004196"/>
    </source>
</evidence>
<organism evidence="6 7">
    <name type="scientific">Lichenibacterium minor</name>
    <dbReference type="NCBI Taxonomy" id="2316528"/>
    <lineage>
        <taxon>Bacteria</taxon>
        <taxon>Pseudomonadati</taxon>
        <taxon>Pseudomonadota</taxon>
        <taxon>Alphaproteobacteria</taxon>
        <taxon>Hyphomicrobiales</taxon>
        <taxon>Lichenihabitantaceae</taxon>
        <taxon>Lichenibacterium</taxon>
    </lineage>
</organism>
<evidence type="ECO:0000313" key="7">
    <source>
        <dbReference type="Proteomes" id="UP000290759"/>
    </source>
</evidence>
<dbReference type="InterPro" id="IPR025997">
    <property type="entry name" value="SBP_2_dom"/>
</dbReference>
<sequence length="372" mass="38303">MRLHRLLATTALGLGLAFSASGSARAADAAAALKAVGDHVMSLGPNGEKPEPASAVSLTDGELATIKGKHAKAAIVMHYAGNDWSQAQIQGLKAEFGKMGVDVIAVTDAGFKPDKQVSDIETVLAQKPDIIVSIPSDPTATATEYKAAAAAGVKLVFMDNVPKGMTAGVDYVSVVSADNYGNGVASALLLGQAMGGKGDVGLVYHAADFFVTKQRYDAVKKTLADYFPDIHVVAEQGIGGPDFAGDAEKAAGAMLVSHRSIKGIWAVWDVPAEGVVAAASTNGRDDLIVTNCDLGENVAIAMASDGVIKGLSAQRPYDQGVTEAMLAGYGLLGKAAPAYVALPALPVTKANLAEAWSQVYHQPVTAKIKKSM</sequence>
<feature type="chain" id="PRO_5020192910" evidence="4">
    <location>
        <begin position="27"/>
        <end position="372"/>
    </location>
</feature>
<evidence type="ECO:0000256" key="4">
    <source>
        <dbReference type="SAM" id="SignalP"/>
    </source>
</evidence>
<dbReference type="EMBL" id="QYBB01000002">
    <property type="protein sequence ID" value="RYC33607.1"/>
    <property type="molecule type" value="Genomic_DNA"/>
</dbReference>
<reference evidence="6 7" key="1">
    <citation type="submission" date="2018-12" db="EMBL/GenBank/DDBJ databases">
        <authorList>
            <person name="Grouzdev D.S."/>
            <person name="Krutkina M.S."/>
        </authorList>
    </citation>
    <scope>NUCLEOTIDE SEQUENCE [LARGE SCALE GENOMIC DNA]</scope>
    <source>
        <strain evidence="6 7">RmlP026</strain>
    </source>
</reference>
<dbReference type="OrthoDB" id="6959911at2"/>
<dbReference type="PANTHER" id="PTHR46847:SF1">
    <property type="entry name" value="D-ALLOSE-BINDING PERIPLASMIC PROTEIN-RELATED"/>
    <property type="match status" value="1"/>
</dbReference>
<dbReference type="PANTHER" id="PTHR46847">
    <property type="entry name" value="D-ALLOSE-BINDING PERIPLASMIC PROTEIN-RELATED"/>
    <property type="match status" value="1"/>
</dbReference>
<feature type="domain" description="Periplasmic binding protein" evidence="5">
    <location>
        <begin position="74"/>
        <end position="327"/>
    </location>
</feature>
<evidence type="ECO:0000256" key="2">
    <source>
        <dbReference type="ARBA" id="ARBA00007639"/>
    </source>
</evidence>
<keyword evidence="3 4" id="KW-0732">Signal</keyword>
<evidence type="ECO:0000256" key="3">
    <source>
        <dbReference type="ARBA" id="ARBA00022729"/>
    </source>
</evidence>
<dbReference type="AlphaFoldDB" id="A0A4Q2UEF4"/>
<keyword evidence="7" id="KW-1185">Reference proteome</keyword>
<proteinExistence type="inferred from homology"/>